<evidence type="ECO:0000313" key="1">
    <source>
        <dbReference type="EMBL" id="KKL73066.1"/>
    </source>
</evidence>
<comment type="caution">
    <text evidence="1">The sequence shown here is derived from an EMBL/GenBank/DDBJ whole genome shotgun (WGS) entry which is preliminary data.</text>
</comment>
<accession>A0A0F9F3K9</accession>
<protein>
    <submittedName>
        <fullName evidence="1">Uncharacterized protein</fullName>
    </submittedName>
</protein>
<reference evidence="1" key="1">
    <citation type="journal article" date="2015" name="Nature">
        <title>Complex archaea that bridge the gap between prokaryotes and eukaryotes.</title>
        <authorList>
            <person name="Spang A."/>
            <person name="Saw J.H."/>
            <person name="Jorgensen S.L."/>
            <person name="Zaremba-Niedzwiedzka K."/>
            <person name="Martijn J."/>
            <person name="Lind A.E."/>
            <person name="van Eijk R."/>
            <person name="Schleper C."/>
            <person name="Guy L."/>
            <person name="Ettema T.J."/>
        </authorList>
    </citation>
    <scope>NUCLEOTIDE SEQUENCE</scope>
</reference>
<gene>
    <name evidence="1" type="ORF">LCGC14_2078610</name>
</gene>
<name>A0A0F9F3K9_9ZZZZ</name>
<sequence>MSLRDDILLELRECSYNSMPELAGALGILVTPELITTMWNLKREKLVSWKIGHYIKLSARGAQRALEIQAERIPLEQAKLTTNP</sequence>
<proteinExistence type="predicted"/>
<organism evidence="1">
    <name type="scientific">marine sediment metagenome</name>
    <dbReference type="NCBI Taxonomy" id="412755"/>
    <lineage>
        <taxon>unclassified sequences</taxon>
        <taxon>metagenomes</taxon>
        <taxon>ecological metagenomes</taxon>
    </lineage>
</organism>
<dbReference type="EMBL" id="LAZR01025079">
    <property type="protein sequence ID" value="KKL73066.1"/>
    <property type="molecule type" value="Genomic_DNA"/>
</dbReference>
<dbReference type="AlphaFoldDB" id="A0A0F9F3K9"/>